<evidence type="ECO:0000256" key="6">
    <source>
        <dbReference type="ARBA" id="ARBA00048178"/>
    </source>
</evidence>
<organism evidence="9 10">
    <name type="scientific">Brachybacterium alimentarium</name>
    <dbReference type="NCBI Taxonomy" id="47845"/>
    <lineage>
        <taxon>Bacteria</taxon>
        <taxon>Bacillati</taxon>
        <taxon>Actinomycetota</taxon>
        <taxon>Actinomycetes</taxon>
        <taxon>Micrococcales</taxon>
        <taxon>Dermabacteraceae</taxon>
        <taxon>Brachybacterium</taxon>
    </lineage>
</organism>
<proteinExistence type="inferred from homology"/>
<dbReference type="Proteomes" id="UP000218598">
    <property type="component" value="Unassembled WGS sequence"/>
</dbReference>
<dbReference type="InterPro" id="IPR010488">
    <property type="entry name" value="Zeta_toxin_domain"/>
</dbReference>
<keyword evidence="10" id="KW-1185">Reference proteome</keyword>
<dbReference type="InterPro" id="IPR027417">
    <property type="entry name" value="P-loop_NTPase"/>
</dbReference>
<evidence type="ECO:0000259" key="8">
    <source>
        <dbReference type="Pfam" id="PF06414"/>
    </source>
</evidence>
<comment type="catalytic activity">
    <reaction evidence="6">
        <text>UDP-N-acetyl-alpha-D-glucosamine + ATP = UDP-N-acetyl-alpha-D-glucosamine 3'-phosphate + ADP + H(+)</text>
        <dbReference type="Rhea" id="RHEA:32671"/>
        <dbReference type="ChEBI" id="CHEBI:15378"/>
        <dbReference type="ChEBI" id="CHEBI:30616"/>
        <dbReference type="ChEBI" id="CHEBI:57705"/>
        <dbReference type="ChEBI" id="CHEBI:64353"/>
        <dbReference type="ChEBI" id="CHEBI:456216"/>
        <dbReference type="EC" id="2.7.1.176"/>
    </reaction>
</comment>
<evidence type="ECO:0000256" key="3">
    <source>
        <dbReference type="ARBA" id="ARBA00022741"/>
    </source>
</evidence>
<protein>
    <recommendedName>
        <fullName evidence="5">UDP-N-acetylglucosamine kinase</fullName>
        <ecNumber evidence="2">2.7.1.176</ecNumber>
    </recommendedName>
    <alternativeName>
        <fullName evidence="5">UDP-N-acetylglucosamine kinase</fullName>
    </alternativeName>
</protein>
<dbReference type="OrthoDB" id="4451554at2"/>
<keyword evidence="3" id="KW-0547">Nucleotide-binding</keyword>
<name>A0A2A3YE40_9MICO</name>
<feature type="domain" description="Zeta toxin" evidence="8">
    <location>
        <begin position="36"/>
        <end position="213"/>
    </location>
</feature>
<dbReference type="GO" id="GO:0016301">
    <property type="term" value="F:kinase activity"/>
    <property type="evidence" value="ECO:0007669"/>
    <property type="project" value="InterPro"/>
</dbReference>
<dbReference type="Gene3D" id="3.40.50.300">
    <property type="entry name" value="P-loop containing nucleotide triphosphate hydrolases"/>
    <property type="match status" value="1"/>
</dbReference>
<accession>A0A2A3YE40</accession>
<evidence type="ECO:0000256" key="4">
    <source>
        <dbReference type="ARBA" id="ARBA00022840"/>
    </source>
</evidence>
<evidence type="ECO:0000313" key="9">
    <source>
        <dbReference type="EMBL" id="PCC37596.1"/>
    </source>
</evidence>
<sequence length="325" mass="35409">MANPRWWVDGEPTPSRERLHRSLREEIRDAAPDVRQERRALVLAGPPGAGKGGVKADVLGDALETYRNIDADEFKAALLDAAARDGSLEEWLKPEAVRALEGQGEQFFPLELASLVHEESSYLAKDLRARAIAAGDNIIVDTVLAGEDSALTLGDQLSQAGYMVQVVDVEVPFDLSEQRIRSRWEKEYVAALEGREGLGGRWVPSEYARDVFDGPDGRSKPEHTARLLAEQCPAVADYRVYRTGMDQAHLSHAVPVLEQHRQRSRPGAALQAVQTPQGRAGGPAAGRPSARDVSFPSRSTSAGEQQPRVSPPRGRSSGRDGGVER</sequence>
<evidence type="ECO:0000313" key="10">
    <source>
        <dbReference type="Proteomes" id="UP000218598"/>
    </source>
</evidence>
<feature type="region of interest" description="Disordered" evidence="7">
    <location>
        <begin position="258"/>
        <end position="325"/>
    </location>
</feature>
<keyword evidence="4" id="KW-0067">ATP-binding</keyword>
<evidence type="ECO:0000256" key="7">
    <source>
        <dbReference type="SAM" id="MobiDB-lite"/>
    </source>
</evidence>
<gene>
    <name evidence="9" type="ORF">CIK66_18555</name>
</gene>
<dbReference type="EMBL" id="NRGR01000060">
    <property type="protein sequence ID" value="PCC37596.1"/>
    <property type="molecule type" value="Genomic_DNA"/>
</dbReference>
<comment type="similarity">
    <text evidence="1">Belongs to the zeta toxin family.</text>
</comment>
<dbReference type="EC" id="2.7.1.176" evidence="2"/>
<dbReference type="SUPFAM" id="SSF52540">
    <property type="entry name" value="P-loop containing nucleoside triphosphate hydrolases"/>
    <property type="match status" value="1"/>
</dbReference>
<dbReference type="GO" id="GO:0005524">
    <property type="term" value="F:ATP binding"/>
    <property type="evidence" value="ECO:0007669"/>
    <property type="project" value="UniProtKB-KW"/>
</dbReference>
<dbReference type="Pfam" id="PF06414">
    <property type="entry name" value="Zeta_toxin"/>
    <property type="match status" value="1"/>
</dbReference>
<evidence type="ECO:0000256" key="1">
    <source>
        <dbReference type="ARBA" id="ARBA00009104"/>
    </source>
</evidence>
<comment type="caution">
    <text evidence="9">The sequence shown here is derived from an EMBL/GenBank/DDBJ whole genome shotgun (WGS) entry which is preliminary data.</text>
</comment>
<reference evidence="9 10" key="1">
    <citation type="journal article" date="2017" name="Elife">
        <title>Extensive horizontal gene transfer in cheese-associated bacteria.</title>
        <authorList>
            <person name="Bonham K.S."/>
            <person name="Wolfe B.E."/>
            <person name="Dutton R.J."/>
        </authorList>
    </citation>
    <scope>NUCLEOTIDE SEQUENCE [LARGE SCALE GENOMIC DNA]</scope>
    <source>
        <strain evidence="9 10">341_9</strain>
    </source>
</reference>
<evidence type="ECO:0000256" key="5">
    <source>
        <dbReference type="ARBA" id="ARBA00032897"/>
    </source>
</evidence>
<dbReference type="RefSeq" id="WP_096198023.1">
    <property type="nucleotide sequence ID" value="NZ_NRGR01000060.1"/>
</dbReference>
<evidence type="ECO:0000256" key="2">
    <source>
        <dbReference type="ARBA" id="ARBA00011963"/>
    </source>
</evidence>
<dbReference type="AlphaFoldDB" id="A0A2A3YE40"/>